<dbReference type="PRINTS" id="PR00385">
    <property type="entry name" value="P450"/>
</dbReference>
<dbReference type="PRINTS" id="PR00463">
    <property type="entry name" value="EP450I"/>
</dbReference>
<dbReference type="Proteomes" id="UP000541444">
    <property type="component" value="Unassembled WGS sequence"/>
</dbReference>
<dbReference type="PANTHER" id="PTHR47955">
    <property type="entry name" value="CYTOCHROME P450 FAMILY 71 PROTEIN"/>
    <property type="match status" value="1"/>
</dbReference>
<keyword evidence="3 4" id="KW-0408">Iron</keyword>
<keyword evidence="4 5" id="KW-0349">Heme</keyword>
<evidence type="ECO:0000256" key="2">
    <source>
        <dbReference type="ARBA" id="ARBA00022723"/>
    </source>
</evidence>
<dbReference type="SUPFAM" id="SSF48264">
    <property type="entry name" value="Cytochrome P450"/>
    <property type="match status" value="1"/>
</dbReference>
<evidence type="ECO:0000256" key="5">
    <source>
        <dbReference type="RuleBase" id="RU000461"/>
    </source>
</evidence>
<evidence type="ECO:0000256" key="6">
    <source>
        <dbReference type="SAM" id="Phobius"/>
    </source>
</evidence>
<dbReference type="GO" id="GO:0044550">
    <property type="term" value="P:secondary metabolite biosynthetic process"/>
    <property type="evidence" value="ECO:0007669"/>
    <property type="project" value="UniProtKB-ARBA"/>
</dbReference>
<dbReference type="FunFam" id="1.10.630.10:FF:000011">
    <property type="entry name" value="Cytochrome P450 83B1"/>
    <property type="match status" value="1"/>
</dbReference>
<dbReference type="InterPro" id="IPR002401">
    <property type="entry name" value="Cyt_P450_E_grp-I"/>
</dbReference>
<dbReference type="InterPro" id="IPR001128">
    <property type="entry name" value="Cyt_P450"/>
</dbReference>
<evidence type="ECO:0000313" key="8">
    <source>
        <dbReference type="Proteomes" id="UP000541444"/>
    </source>
</evidence>
<accession>A0A7J7LS48</accession>
<name>A0A7J7LS48_9MAGN</name>
<dbReference type="PANTHER" id="PTHR47955:SF15">
    <property type="entry name" value="CYTOCHROME P450 71A2-LIKE"/>
    <property type="match status" value="1"/>
</dbReference>
<keyword evidence="5" id="KW-0560">Oxidoreductase</keyword>
<sequence length="524" mass="59976">MLPVVLQWLEEQQIPLSLVISLIFLLLFVFNSNRALKTKLNMPPSPTRLPIIGNLHQLGTLPHRNLQHLAKKHGPLMLMHLGQCPTLIISSADTAREIMKTHDLIFSSRPHASFPDRLLYGKDIAFAPYGEYWRQTRKICVLQLLSTHKVQSYRTVREEEMVLMIKKISESCSFKFDLSKMMISFTNDIICRVALGRKYFGGHESGERFRKMMKEFVYLVGAFNVGDFVPRLSWVNYFNGLEKRVEKNFRELDCFLDGVIEEHVCKKLRQRQDGSGFGEDGEDFVDVLLGVEESSIGVPFSRDNIKAIVMANNVLDLKDMFAAGTDTTFTLLEWAMAELIRHPHILKEVQEEIREIMKFKPKVEESDLHKIQHSLQLVIKETLRLHPPISLLIPRESLENTKIQGYDIPAKTRVIINDWAIGRDPVSWEDPEEFRPKRFLNSTIDYKGHDFELIPFGAGRRGCPGTMFAIANVELALANLLCRFDWTLPGGLSGEKLDMAETFGVSVHKKDPLVLIATPYLIKT</sequence>
<protein>
    <recommendedName>
        <fullName evidence="9">Cytochrome P450 71A1</fullName>
    </recommendedName>
</protein>
<dbReference type="GO" id="GO:0016705">
    <property type="term" value="F:oxidoreductase activity, acting on paired donors, with incorporation or reduction of molecular oxygen"/>
    <property type="evidence" value="ECO:0007669"/>
    <property type="project" value="InterPro"/>
</dbReference>
<feature type="transmembrane region" description="Helical" evidence="6">
    <location>
        <begin position="12"/>
        <end position="30"/>
    </location>
</feature>
<evidence type="ECO:0000256" key="3">
    <source>
        <dbReference type="ARBA" id="ARBA00023004"/>
    </source>
</evidence>
<evidence type="ECO:0000256" key="4">
    <source>
        <dbReference type="PIRSR" id="PIRSR602401-1"/>
    </source>
</evidence>
<evidence type="ECO:0000256" key="1">
    <source>
        <dbReference type="ARBA" id="ARBA00010617"/>
    </source>
</evidence>
<dbReference type="GO" id="GO:0020037">
    <property type="term" value="F:heme binding"/>
    <property type="evidence" value="ECO:0007669"/>
    <property type="project" value="InterPro"/>
</dbReference>
<dbReference type="Pfam" id="PF00067">
    <property type="entry name" value="p450"/>
    <property type="match status" value="1"/>
</dbReference>
<keyword evidence="6" id="KW-0472">Membrane</keyword>
<feature type="binding site" description="axial binding residue" evidence="4">
    <location>
        <position position="463"/>
    </location>
    <ligand>
        <name>heme</name>
        <dbReference type="ChEBI" id="CHEBI:30413"/>
    </ligand>
    <ligandPart>
        <name>Fe</name>
        <dbReference type="ChEBI" id="CHEBI:18248"/>
    </ligandPart>
</feature>
<dbReference type="OrthoDB" id="1470350at2759"/>
<feature type="transmembrane region" description="Helical" evidence="6">
    <location>
        <begin position="216"/>
        <end position="234"/>
    </location>
</feature>
<proteinExistence type="inferred from homology"/>
<reference evidence="7 8" key="1">
    <citation type="journal article" date="2020" name="IScience">
        <title>Genome Sequencing of the Endangered Kingdonia uniflora (Circaeasteraceae, Ranunculales) Reveals Potential Mechanisms of Evolutionary Specialization.</title>
        <authorList>
            <person name="Sun Y."/>
            <person name="Deng T."/>
            <person name="Zhang A."/>
            <person name="Moore M.J."/>
            <person name="Landis J.B."/>
            <person name="Lin N."/>
            <person name="Zhang H."/>
            <person name="Zhang X."/>
            <person name="Huang J."/>
            <person name="Zhang X."/>
            <person name="Sun H."/>
            <person name="Wang H."/>
        </authorList>
    </citation>
    <scope>NUCLEOTIDE SEQUENCE [LARGE SCALE GENOMIC DNA]</scope>
    <source>
        <strain evidence="7">TB1705</strain>
        <tissue evidence="7">Leaf</tissue>
    </source>
</reference>
<keyword evidence="6" id="KW-1133">Transmembrane helix</keyword>
<keyword evidence="8" id="KW-1185">Reference proteome</keyword>
<keyword evidence="6" id="KW-0812">Transmembrane</keyword>
<dbReference type="InterPro" id="IPR036396">
    <property type="entry name" value="Cyt_P450_sf"/>
</dbReference>
<comment type="similarity">
    <text evidence="1 5">Belongs to the cytochrome P450 family.</text>
</comment>
<dbReference type="EMBL" id="JACGCM010002071">
    <property type="protein sequence ID" value="KAF6145368.1"/>
    <property type="molecule type" value="Genomic_DNA"/>
</dbReference>
<organism evidence="7 8">
    <name type="scientific">Kingdonia uniflora</name>
    <dbReference type="NCBI Taxonomy" id="39325"/>
    <lineage>
        <taxon>Eukaryota</taxon>
        <taxon>Viridiplantae</taxon>
        <taxon>Streptophyta</taxon>
        <taxon>Embryophyta</taxon>
        <taxon>Tracheophyta</taxon>
        <taxon>Spermatophyta</taxon>
        <taxon>Magnoliopsida</taxon>
        <taxon>Ranunculales</taxon>
        <taxon>Circaeasteraceae</taxon>
        <taxon>Kingdonia</taxon>
    </lineage>
</organism>
<comment type="caution">
    <text evidence="7">The sequence shown here is derived from an EMBL/GenBank/DDBJ whole genome shotgun (WGS) entry which is preliminary data.</text>
</comment>
<dbReference type="PROSITE" id="PS00086">
    <property type="entry name" value="CYTOCHROME_P450"/>
    <property type="match status" value="1"/>
</dbReference>
<dbReference type="AlphaFoldDB" id="A0A7J7LS48"/>
<evidence type="ECO:0000313" key="7">
    <source>
        <dbReference type="EMBL" id="KAF6145368.1"/>
    </source>
</evidence>
<gene>
    <name evidence="7" type="ORF">GIB67_039672</name>
</gene>
<dbReference type="Gene3D" id="1.10.630.10">
    <property type="entry name" value="Cytochrome P450"/>
    <property type="match status" value="1"/>
</dbReference>
<dbReference type="CDD" id="cd11072">
    <property type="entry name" value="CYP71-like"/>
    <property type="match status" value="1"/>
</dbReference>
<keyword evidence="5" id="KW-0503">Monooxygenase</keyword>
<keyword evidence="2 4" id="KW-0479">Metal-binding</keyword>
<dbReference type="InterPro" id="IPR017972">
    <property type="entry name" value="Cyt_P450_CS"/>
</dbReference>
<dbReference type="GO" id="GO:0005506">
    <property type="term" value="F:iron ion binding"/>
    <property type="evidence" value="ECO:0007669"/>
    <property type="project" value="InterPro"/>
</dbReference>
<comment type="cofactor">
    <cofactor evidence="4">
        <name>heme</name>
        <dbReference type="ChEBI" id="CHEBI:30413"/>
    </cofactor>
</comment>
<evidence type="ECO:0008006" key="9">
    <source>
        <dbReference type="Google" id="ProtNLM"/>
    </source>
</evidence>
<dbReference type="GO" id="GO:0004497">
    <property type="term" value="F:monooxygenase activity"/>
    <property type="evidence" value="ECO:0007669"/>
    <property type="project" value="UniProtKB-KW"/>
</dbReference>